<dbReference type="Gene3D" id="3.90.550.10">
    <property type="entry name" value="Spore Coat Polysaccharide Biosynthesis Protein SpsA, Chain A"/>
    <property type="match status" value="1"/>
</dbReference>
<name>A0A4Y7UAF6_9FLAO</name>
<proteinExistence type="predicted"/>
<reference evidence="3 5" key="2">
    <citation type="journal article" date="2018" name="Syst. Appl. Microbiol.">
        <title>Flavobacterium circumlabens sp. nov. and Flavobacterium cupreum sp. nov., two psychrotrophic species isolated from Antarctic environmental samples.</title>
        <authorList>
            <person name="Kralova S."/>
            <person name="Busse H.J."/>
            <person name="Svec P."/>
            <person name="Maslanova I."/>
            <person name="Stankova E."/>
            <person name="Bartak M."/>
            <person name="Sedlacek I."/>
        </authorList>
    </citation>
    <scope>NUCLEOTIDE SEQUENCE [LARGE SCALE GENOMIC DNA]</scope>
    <source>
        <strain evidence="3 5">CCM 8828</strain>
    </source>
</reference>
<feature type="domain" description="Glycosyltransferase 2-like" evidence="1">
    <location>
        <begin position="7"/>
        <end position="162"/>
    </location>
</feature>
<dbReference type="GO" id="GO:0016740">
    <property type="term" value="F:transferase activity"/>
    <property type="evidence" value="ECO:0007669"/>
    <property type="project" value="UniProtKB-KW"/>
</dbReference>
<organism evidence="3 5">
    <name type="scientific">Flavobacterium circumlabens</name>
    <dbReference type="NCBI Taxonomy" id="2133765"/>
    <lineage>
        <taxon>Bacteria</taxon>
        <taxon>Pseudomonadati</taxon>
        <taxon>Bacteroidota</taxon>
        <taxon>Flavobacteriia</taxon>
        <taxon>Flavobacteriales</taxon>
        <taxon>Flavobacteriaceae</taxon>
        <taxon>Flavobacterium</taxon>
    </lineage>
</organism>
<comment type="caution">
    <text evidence="3">The sequence shown here is derived from an EMBL/GenBank/DDBJ whole genome shotgun (WGS) entry which is preliminary data.</text>
</comment>
<dbReference type="EMBL" id="SLWA01000005">
    <property type="protein sequence ID" value="TCN56393.1"/>
    <property type="molecule type" value="Genomic_DNA"/>
</dbReference>
<evidence type="ECO:0000313" key="5">
    <source>
        <dbReference type="Proteomes" id="UP000298340"/>
    </source>
</evidence>
<dbReference type="EMBL" id="QWDN01000005">
    <property type="protein sequence ID" value="TEB43427.1"/>
    <property type="molecule type" value="Genomic_DNA"/>
</dbReference>
<gene>
    <name evidence="3" type="ORF">D0809_14760</name>
    <name evidence="2" type="ORF">EV142_105169</name>
</gene>
<evidence type="ECO:0000313" key="4">
    <source>
        <dbReference type="Proteomes" id="UP000295270"/>
    </source>
</evidence>
<keyword evidence="4" id="KW-1185">Reference proteome</keyword>
<dbReference type="Proteomes" id="UP000298340">
    <property type="component" value="Unassembled WGS sequence"/>
</dbReference>
<evidence type="ECO:0000313" key="2">
    <source>
        <dbReference type="EMBL" id="TCN56393.1"/>
    </source>
</evidence>
<keyword evidence="3" id="KW-0808">Transferase</keyword>
<reference evidence="2" key="3">
    <citation type="submission" date="2019-03" db="EMBL/GenBank/DDBJ databases">
        <authorList>
            <person name="Whitman W."/>
            <person name="Huntemann M."/>
            <person name="Clum A."/>
            <person name="Pillay M."/>
            <person name="Palaniappan K."/>
            <person name="Varghese N."/>
            <person name="Mikhailova N."/>
            <person name="Stamatis D."/>
            <person name="Reddy T."/>
            <person name="Daum C."/>
            <person name="Shapiro N."/>
            <person name="Ivanova N."/>
            <person name="Kyrpides N."/>
            <person name="Woyke T."/>
        </authorList>
    </citation>
    <scope>NUCLEOTIDE SEQUENCE</scope>
    <source>
        <strain evidence="2">P5626</strain>
    </source>
</reference>
<dbReference type="Proteomes" id="UP000295270">
    <property type="component" value="Unassembled WGS sequence"/>
</dbReference>
<dbReference type="CDD" id="cd00761">
    <property type="entry name" value="Glyco_tranf_GTA_type"/>
    <property type="match status" value="1"/>
</dbReference>
<dbReference type="PANTHER" id="PTHR43685">
    <property type="entry name" value="GLYCOSYLTRANSFERASE"/>
    <property type="match status" value="1"/>
</dbReference>
<dbReference type="AlphaFoldDB" id="A0A4Y7UAF6"/>
<dbReference type="InterPro" id="IPR029044">
    <property type="entry name" value="Nucleotide-diphossugar_trans"/>
</dbReference>
<dbReference type="OrthoDB" id="597270at2"/>
<dbReference type="InterPro" id="IPR001173">
    <property type="entry name" value="Glyco_trans_2-like"/>
</dbReference>
<dbReference type="InterPro" id="IPR050834">
    <property type="entry name" value="Glycosyltransf_2"/>
</dbReference>
<reference evidence="2 4" key="1">
    <citation type="journal article" date="2015" name="Stand. Genomic Sci.">
        <title>Genomic Encyclopedia of Bacterial and Archaeal Type Strains, Phase III: the genomes of soil and plant-associated and newly described type strains.</title>
        <authorList>
            <person name="Whitman W.B."/>
            <person name="Woyke T."/>
            <person name="Klenk H.P."/>
            <person name="Zhou Y."/>
            <person name="Lilburn T.G."/>
            <person name="Beck B.J."/>
            <person name="De Vos P."/>
            <person name="Vandamme P."/>
            <person name="Eisen J.A."/>
            <person name="Garrity G."/>
            <person name="Hugenholtz P."/>
            <person name="Kyrpides N.C."/>
        </authorList>
    </citation>
    <scope>NUCLEOTIDE SEQUENCE [LARGE SCALE GENOMIC DNA]</scope>
    <source>
        <strain evidence="2 4">P5626</strain>
    </source>
</reference>
<evidence type="ECO:0000259" key="1">
    <source>
        <dbReference type="Pfam" id="PF00535"/>
    </source>
</evidence>
<dbReference type="PANTHER" id="PTHR43685:SF2">
    <property type="entry name" value="GLYCOSYLTRANSFERASE 2-LIKE DOMAIN-CONTAINING PROTEIN"/>
    <property type="match status" value="1"/>
</dbReference>
<protein>
    <submittedName>
        <fullName evidence="3">Glycosyltransferase family 2 protein</fullName>
    </submittedName>
    <submittedName>
        <fullName evidence="2">Glycosyltransferase involved in cell wall biosynthesis</fullName>
    </submittedName>
</protein>
<sequence length="311" mass="37012">MSKPSLSVIIPVFNRSHLIEETLNSILSQNFADWECIIVDDHSTDTTWETISAFIKKDDRFKLYRRPENLVKGANSCRNFGFLKSKGDFVNWFDSDDIYLPNAFEEFSRHFNPDLDAVIYKLNFVALETGNFLKQNKIQSDTTIEDYLVGNIAFYVSGPVWNRNFLLNQEMLFDPEIKNLDDWDFNLRMLYADPKLTYMDSSYVLYRIHAESLSHELAKLNFEEILSEFNAREKHLKLVKNRKQYSRLKLFIKDRHHYFYKIAMIDNNKNKYYFFKELQLRQIELLDLKAVISTSFGFILYTVFKKGYKFL</sequence>
<dbReference type="Pfam" id="PF00535">
    <property type="entry name" value="Glycos_transf_2"/>
    <property type="match status" value="1"/>
</dbReference>
<dbReference type="RefSeq" id="WP_132036404.1">
    <property type="nucleotide sequence ID" value="NZ_JBDSHJ010000038.1"/>
</dbReference>
<dbReference type="SUPFAM" id="SSF53448">
    <property type="entry name" value="Nucleotide-diphospho-sugar transferases"/>
    <property type="match status" value="1"/>
</dbReference>
<evidence type="ECO:0000313" key="3">
    <source>
        <dbReference type="EMBL" id="TEB43427.1"/>
    </source>
</evidence>
<accession>A0A4Y7UAF6</accession>